<dbReference type="InterPro" id="IPR029787">
    <property type="entry name" value="Nucleotide_cyclase"/>
</dbReference>
<dbReference type="Proteomes" id="UP000295484">
    <property type="component" value="Unassembled WGS sequence"/>
</dbReference>
<keyword evidence="3" id="KW-1133">Transmembrane helix</keyword>
<dbReference type="InterPro" id="IPR050469">
    <property type="entry name" value="Diguanylate_Cyclase"/>
</dbReference>
<feature type="transmembrane region" description="Helical" evidence="3">
    <location>
        <begin position="116"/>
        <end position="134"/>
    </location>
</feature>
<dbReference type="InterPro" id="IPR000160">
    <property type="entry name" value="GGDEF_dom"/>
</dbReference>
<reference evidence="5 6" key="1">
    <citation type="submission" date="2019-03" db="EMBL/GenBank/DDBJ databases">
        <title>Genomic Encyclopedia of Type Strains, Phase IV (KMG-IV): sequencing the most valuable type-strain genomes for metagenomic binning, comparative biology and taxonomic classification.</title>
        <authorList>
            <person name="Goeker M."/>
        </authorList>
    </citation>
    <scope>NUCLEOTIDE SEQUENCE [LARGE SCALE GENOMIC DNA]</scope>
    <source>
        <strain evidence="5 6">JA181</strain>
    </source>
</reference>
<dbReference type="SMART" id="SM00267">
    <property type="entry name" value="GGDEF"/>
    <property type="match status" value="1"/>
</dbReference>
<feature type="transmembrane region" description="Helical" evidence="3">
    <location>
        <begin position="42"/>
        <end position="62"/>
    </location>
</feature>
<dbReference type="SUPFAM" id="SSF55073">
    <property type="entry name" value="Nucleotide cyclase"/>
    <property type="match status" value="1"/>
</dbReference>
<dbReference type="PROSITE" id="PS50887">
    <property type="entry name" value="GGDEF"/>
    <property type="match status" value="1"/>
</dbReference>
<dbReference type="CDD" id="cd01949">
    <property type="entry name" value="GGDEF"/>
    <property type="match status" value="1"/>
</dbReference>
<evidence type="ECO:0000256" key="3">
    <source>
        <dbReference type="SAM" id="Phobius"/>
    </source>
</evidence>
<feature type="transmembrane region" description="Helical" evidence="3">
    <location>
        <begin position="12"/>
        <end position="30"/>
    </location>
</feature>
<dbReference type="AlphaFoldDB" id="A0A4R8G9I1"/>
<dbReference type="Gene3D" id="3.30.70.270">
    <property type="match status" value="1"/>
</dbReference>
<dbReference type="Pfam" id="PF00990">
    <property type="entry name" value="GGDEF"/>
    <property type="match status" value="1"/>
</dbReference>
<feature type="transmembrane region" description="Helical" evidence="3">
    <location>
        <begin position="74"/>
        <end position="96"/>
    </location>
</feature>
<dbReference type="EC" id="2.7.7.65" evidence="1"/>
<feature type="transmembrane region" description="Helical" evidence="3">
    <location>
        <begin position="211"/>
        <end position="231"/>
    </location>
</feature>
<evidence type="ECO:0000313" key="5">
    <source>
        <dbReference type="EMBL" id="TDX33839.1"/>
    </source>
</evidence>
<keyword evidence="3" id="KW-0812">Transmembrane</keyword>
<comment type="caution">
    <text evidence="5">The sequence shown here is derived from an EMBL/GenBank/DDBJ whole genome shotgun (WGS) entry which is preliminary data.</text>
</comment>
<name>A0A4R8G9I1_9RHOB</name>
<organism evidence="5 6">
    <name type="scientific">Rhodovulum visakhapatnamense</name>
    <dbReference type="NCBI Taxonomy" id="364297"/>
    <lineage>
        <taxon>Bacteria</taxon>
        <taxon>Pseudomonadati</taxon>
        <taxon>Pseudomonadota</taxon>
        <taxon>Alphaproteobacteria</taxon>
        <taxon>Rhodobacterales</taxon>
        <taxon>Paracoccaceae</taxon>
        <taxon>Rhodovulum</taxon>
    </lineage>
</organism>
<dbReference type="RefSeq" id="WP_113669613.1">
    <property type="nucleotide sequence ID" value="NZ_SOEB01000001.1"/>
</dbReference>
<dbReference type="PANTHER" id="PTHR45138">
    <property type="entry name" value="REGULATORY COMPONENTS OF SENSORY TRANSDUCTION SYSTEM"/>
    <property type="match status" value="1"/>
</dbReference>
<feature type="transmembrane region" description="Helical" evidence="3">
    <location>
        <begin position="243"/>
        <end position="263"/>
    </location>
</feature>
<sequence>MWTSGLTMRKSGAMRVLGLAILLVIGFGLIQNLVSPPDDSAAALHPLPAIGFALFGLVFLTGPQILNRNAPIRMMAAIVALLAIEHLLEASVPGWMQIVGHPRIESAIEGVGLRGVLSVETSFALAVLNLGLLAEPHQRQASLLFLAAAWVATTMGVLKLAFNLTLWRGEMSPYALATMVLVCSAQTLKLRDQPFLRPLFAQTSYGTYTRALVTGALVVPWMSGFLYFLNVRPDPATHLALELAFGFIGWIMLALVLSIGHLMEKSSLALEHAARHDPLTGALNRRGLSAALGSRDEARGVVLFDLDHFKAVNDALGHDAGDQLLRDIAEIVTRNVRDSDLLVRWGGEEFLVVMTSSAEVLLVQTAERLRQAIAAHTPMRIGATTRPVTASFGVSMAHPGETGIAAAIRRADEALYAAKIRGRNRVFSAAALCEADPGTLPAVAPIEPARLVS</sequence>
<dbReference type="PANTHER" id="PTHR45138:SF9">
    <property type="entry name" value="DIGUANYLATE CYCLASE DGCM-RELATED"/>
    <property type="match status" value="1"/>
</dbReference>
<evidence type="ECO:0000256" key="1">
    <source>
        <dbReference type="ARBA" id="ARBA00012528"/>
    </source>
</evidence>
<evidence type="ECO:0000256" key="2">
    <source>
        <dbReference type="ARBA" id="ARBA00034247"/>
    </source>
</evidence>
<dbReference type="GO" id="GO:0052621">
    <property type="term" value="F:diguanylate cyclase activity"/>
    <property type="evidence" value="ECO:0007669"/>
    <property type="project" value="UniProtKB-EC"/>
</dbReference>
<feature type="transmembrane region" description="Helical" evidence="3">
    <location>
        <begin position="141"/>
        <end position="162"/>
    </location>
</feature>
<proteinExistence type="predicted"/>
<dbReference type="NCBIfam" id="TIGR00254">
    <property type="entry name" value="GGDEF"/>
    <property type="match status" value="1"/>
</dbReference>
<dbReference type="FunFam" id="3.30.70.270:FF:000001">
    <property type="entry name" value="Diguanylate cyclase domain protein"/>
    <property type="match status" value="1"/>
</dbReference>
<keyword evidence="3" id="KW-0472">Membrane</keyword>
<protein>
    <recommendedName>
        <fullName evidence="1">diguanylate cyclase</fullName>
        <ecNumber evidence="1">2.7.7.65</ecNumber>
    </recommendedName>
</protein>
<feature type="domain" description="GGDEF" evidence="4">
    <location>
        <begin position="297"/>
        <end position="431"/>
    </location>
</feature>
<gene>
    <name evidence="5" type="ORF">EV657_101268</name>
</gene>
<accession>A0A4R8G9I1</accession>
<dbReference type="EMBL" id="SOEB01000001">
    <property type="protein sequence ID" value="TDX33839.1"/>
    <property type="molecule type" value="Genomic_DNA"/>
</dbReference>
<dbReference type="InterPro" id="IPR043128">
    <property type="entry name" value="Rev_trsase/Diguanyl_cyclase"/>
</dbReference>
<evidence type="ECO:0000259" key="4">
    <source>
        <dbReference type="PROSITE" id="PS50887"/>
    </source>
</evidence>
<comment type="catalytic activity">
    <reaction evidence="2">
        <text>2 GTP = 3',3'-c-di-GMP + 2 diphosphate</text>
        <dbReference type="Rhea" id="RHEA:24898"/>
        <dbReference type="ChEBI" id="CHEBI:33019"/>
        <dbReference type="ChEBI" id="CHEBI:37565"/>
        <dbReference type="ChEBI" id="CHEBI:58805"/>
        <dbReference type="EC" id="2.7.7.65"/>
    </reaction>
</comment>
<evidence type="ECO:0000313" key="6">
    <source>
        <dbReference type="Proteomes" id="UP000295484"/>
    </source>
</evidence>